<feature type="region of interest" description="Disordered" evidence="1">
    <location>
        <begin position="1"/>
        <end position="73"/>
    </location>
</feature>
<dbReference type="EMBL" id="KZ805428">
    <property type="protein sequence ID" value="PVH97802.1"/>
    <property type="molecule type" value="Genomic_DNA"/>
</dbReference>
<accession>A0A2V1DI00</accession>
<proteinExistence type="predicted"/>
<dbReference type="AlphaFoldDB" id="A0A2V1DI00"/>
<keyword evidence="3" id="KW-1185">Reference proteome</keyword>
<sequence length="155" mass="17527">MAPRRNNATNSRATGQLSNADITSKSPSPHLNSMTGDTSEQEESQNSPKTKMQKLMEDMEGAQRKRRTANKQRVTKAYAKAQADTRASINALFDNHQIQTAEAYDAQISRLKSLTDQKARIEKAMREKLGDMRRDYLASSGALKKVVEYRCKEFR</sequence>
<evidence type="ECO:0000313" key="3">
    <source>
        <dbReference type="Proteomes" id="UP000244855"/>
    </source>
</evidence>
<dbReference type="OrthoDB" id="3747906at2759"/>
<name>A0A2V1DI00_9PLEO</name>
<evidence type="ECO:0000313" key="2">
    <source>
        <dbReference type="EMBL" id="PVH97802.1"/>
    </source>
</evidence>
<dbReference type="Proteomes" id="UP000244855">
    <property type="component" value="Unassembled WGS sequence"/>
</dbReference>
<organism evidence="2 3">
    <name type="scientific">Periconia macrospinosa</name>
    <dbReference type="NCBI Taxonomy" id="97972"/>
    <lineage>
        <taxon>Eukaryota</taxon>
        <taxon>Fungi</taxon>
        <taxon>Dikarya</taxon>
        <taxon>Ascomycota</taxon>
        <taxon>Pezizomycotina</taxon>
        <taxon>Dothideomycetes</taxon>
        <taxon>Pleosporomycetidae</taxon>
        <taxon>Pleosporales</taxon>
        <taxon>Massarineae</taxon>
        <taxon>Periconiaceae</taxon>
        <taxon>Periconia</taxon>
    </lineage>
</organism>
<protein>
    <submittedName>
        <fullName evidence="2">Uncharacterized protein</fullName>
    </submittedName>
</protein>
<feature type="compositionally biased region" description="Basic residues" evidence="1">
    <location>
        <begin position="64"/>
        <end position="73"/>
    </location>
</feature>
<gene>
    <name evidence="2" type="ORF">DM02DRAFT_673871</name>
</gene>
<feature type="compositionally biased region" description="Polar residues" evidence="1">
    <location>
        <begin position="1"/>
        <end position="50"/>
    </location>
</feature>
<feature type="compositionally biased region" description="Basic and acidic residues" evidence="1">
    <location>
        <begin position="54"/>
        <end position="63"/>
    </location>
</feature>
<evidence type="ECO:0000256" key="1">
    <source>
        <dbReference type="SAM" id="MobiDB-lite"/>
    </source>
</evidence>
<reference evidence="2 3" key="1">
    <citation type="journal article" date="2018" name="Sci. Rep.">
        <title>Comparative genomics provides insights into the lifestyle and reveals functional heterogeneity of dark septate endophytic fungi.</title>
        <authorList>
            <person name="Knapp D.G."/>
            <person name="Nemeth J.B."/>
            <person name="Barry K."/>
            <person name="Hainaut M."/>
            <person name="Henrissat B."/>
            <person name="Johnson J."/>
            <person name="Kuo A."/>
            <person name="Lim J.H.P."/>
            <person name="Lipzen A."/>
            <person name="Nolan M."/>
            <person name="Ohm R.A."/>
            <person name="Tamas L."/>
            <person name="Grigoriev I.V."/>
            <person name="Spatafora J.W."/>
            <person name="Nagy L.G."/>
            <person name="Kovacs G.M."/>
        </authorList>
    </citation>
    <scope>NUCLEOTIDE SEQUENCE [LARGE SCALE GENOMIC DNA]</scope>
    <source>
        <strain evidence="2 3">DSE2036</strain>
    </source>
</reference>